<evidence type="ECO:0000313" key="2">
    <source>
        <dbReference type="Proteomes" id="UP000276349"/>
    </source>
</evidence>
<gene>
    <name evidence="1" type="ORF">EKG35_00635</name>
</gene>
<reference evidence="1 2" key="1">
    <citation type="submission" date="2018-12" db="EMBL/GenBank/DDBJ databases">
        <authorList>
            <person name="Yu L."/>
        </authorList>
    </citation>
    <scope>NUCLEOTIDE SEQUENCE [LARGE SCALE GENOMIC DNA]</scope>
    <source>
        <strain evidence="1 2">S5H2222</strain>
    </source>
</reference>
<keyword evidence="2" id="KW-1185">Reference proteome</keyword>
<proteinExistence type="predicted"/>
<dbReference type="Proteomes" id="UP000276349">
    <property type="component" value="Unassembled WGS sequence"/>
</dbReference>
<sequence length="222" mass="25544">MASAIVEKLKLQKYNNVALLNVPTNSNYFSELKDYETELGTNTFDLIFAFVLDMDSLKKIVKLIIEKNYLDNKGYLYLAYPKKDNKVYSTYIHRDDLLSGLGADEEGYVLNSNIKFSRMVALDDIFTVVGLKEDSKAKKGTSTKASQCVDDYIDLIPQIEKDLEDAPELLAFYQSLTPGYKKDWARYVYSAKQEATKAKRRDEMKQILGEGYKSRDLYRLKK</sequence>
<dbReference type="RefSeq" id="WP_126292371.1">
    <property type="nucleotide sequence ID" value="NZ_CP155468.1"/>
</dbReference>
<evidence type="ECO:0008006" key="3">
    <source>
        <dbReference type="Google" id="ProtNLM"/>
    </source>
</evidence>
<organism evidence="1 2">
    <name type="scientific">Lysinibacillus telephonicus</name>
    <dbReference type="NCBI Taxonomy" id="1714840"/>
    <lineage>
        <taxon>Bacteria</taxon>
        <taxon>Bacillati</taxon>
        <taxon>Bacillota</taxon>
        <taxon>Bacilli</taxon>
        <taxon>Bacillales</taxon>
        <taxon>Bacillaceae</taxon>
        <taxon>Lysinibacillus</taxon>
    </lineage>
</organism>
<dbReference type="Pfam" id="PF13376">
    <property type="entry name" value="OmdA"/>
    <property type="match status" value="1"/>
</dbReference>
<protein>
    <recommendedName>
        <fullName evidence="3">YdeI/OmpD-associated family protein</fullName>
    </recommendedName>
</protein>
<dbReference type="AlphaFoldDB" id="A0A431UXP6"/>
<name>A0A431UXP6_9BACI</name>
<evidence type="ECO:0000313" key="1">
    <source>
        <dbReference type="EMBL" id="RTQ96590.1"/>
    </source>
</evidence>
<dbReference type="EMBL" id="RXNR01000001">
    <property type="protein sequence ID" value="RTQ96590.1"/>
    <property type="molecule type" value="Genomic_DNA"/>
</dbReference>
<accession>A0A431UXP6</accession>
<comment type="caution">
    <text evidence="1">The sequence shown here is derived from an EMBL/GenBank/DDBJ whole genome shotgun (WGS) entry which is preliminary data.</text>
</comment>
<dbReference type="OrthoDB" id="2452521at2"/>